<dbReference type="PATRIC" id="fig|1223523.3.peg.5716"/>
<name>M3AU34_STRM1</name>
<dbReference type="Pfam" id="PF06737">
    <property type="entry name" value="Transglycosylas"/>
    <property type="match status" value="1"/>
</dbReference>
<evidence type="ECO:0000256" key="4">
    <source>
        <dbReference type="SAM" id="MobiDB-lite"/>
    </source>
</evidence>
<dbReference type="STRING" id="1223523.H340_28185"/>
<feature type="region of interest" description="Disordered" evidence="4">
    <location>
        <begin position="107"/>
        <end position="171"/>
    </location>
</feature>
<organism evidence="6 7">
    <name type="scientific">Streptomyces mobaraensis (strain ATCC 29032 / DSM 40847 / JCM 4168 / NBRC 13819 / NCIMB 11159 / IPCR 16-22)</name>
    <dbReference type="NCBI Taxonomy" id="1223523"/>
    <lineage>
        <taxon>Bacteria</taxon>
        <taxon>Bacillati</taxon>
        <taxon>Actinomycetota</taxon>
        <taxon>Actinomycetes</taxon>
        <taxon>Kitasatosporales</taxon>
        <taxon>Streptomycetaceae</taxon>
        <taxon>Streptomyces</taxon>
    </lineage>
</organism>
<dbReference type="GO" id="GO:0016787">
    <property type="term" value="F:hydrolase activity"/>
    <property type="evidence" value="ECO:0007669"/>
    <property type="project" value="UniProtKB-KW"/>
</dbReference>
<accession>M3AU34</accession>
<dbReference type="Pfam" id="PF03990">
    <property type="entry name" value="DUF348"/>
    <property type="match status" value="3"/>
</dbReference>
<keyword evidence="3" id="KW-0378">Hydrolase</keyword>
<evidence type="ECO:0000313" key="6">
    <source>
        <dbReference type="EMBL" id="EME97097.1"/>
    </source>
</evidence>
<dbReference type="InterPro" id="IPR011098">
    <property type="entry name" value="G5_dom"/>
</dbReference>
<dbReference type="InterPro" id="IPR007137">
    <property type="entry name" value="DUF348"/>
</dbReference>
<dbReference type="AlphaFoldDB" id="M3AU34"/>
<gene>
    <name evidence="6" type="ORF">H340_28185</name>
</gene>
<dbReference type="Proteomes" id="UP000011740">
    <property type="component" value="Unassembled WGS sequence"/>
</dbReference>
<dbReference type="CDD" id="cd13925">
    <property type="entry name" value="RPF"/>
    <property type="match status" value="1"/>
</dbReference>
<dbReference type="PANTHER" id="PTHR39160">
    <property type="entry name" value="CELL WALL-BINDING PROTEIN YOCH"/>
    <property type="match status" value="1"/>
</dbReference>
<reference evidence="6 7" key="1">
    <citation type="journal article" date="2013" name="Genome Announc.">
        <title>Whole-Genome Shotgun Assembly and Analysis of the Genome of Streptomyces mobaraensis DSM 40847, a Strain for Industrial Production of Microbial Transglutaminase.</title>
        <authorList>
            <person name="Yang H."/>
            <person name="He T."/>
            <person name="Wu W."/>
            <person name="Zhu W."/>
            <person name="Lu B."/>
            <person name="Sun W."/>
        </authorList>
    </citation>
    <scope>NUCLEOTIDE SEQUENCE [LARGE SCALE GENOMIC DNA]</scope>
    <source>
        <strain evidence="6 7">DSM 40847</strain>
    </source>
</reference>
<dbReference type="InterPro" id="IPR010618">
    <property type="entry name" value="RPF"/>
</dbReference>
<evidence type="ECO:0000259" key="5">
    <source>
        <dbReference type="PROSITE" id="PS51109"/>
    </source>
</evidence>
<dbReference type="RefSeq" id="WP_004953319.1">
    <property type="nucleotide sequence ID" value="NZ_AORZ01000144.1"/>
</dbReference>
<feature type="region of interest" description="Disordered" evidence="4">
    <location>
        <begin position="1"/>
        <end position="80"/>
    </location>
</feature>
<dbReference type="SMART" id="SM01208">
    <property type="entry name" value="G5"/>
    <property type="match status" value="1"/>
</dbReference>
<feature type="compositionally biased region" description="Gly residues" evidence="4">
    <location>
        <begin position="38"/>
        <end position="55"/>
    </location>
</feature>
<feature type="domain" description="G5" evidence="5">
    <location>
        <begin position="364"/>
        <end position="444"/>
    </location>
</feature>
<dbReference type="Pfam" id="PF07501">
    <property type="entry name" value="G5"/>
    <property type="match status" value="1"/>
</dbReference>
<dbReference type="InterPro" id="IPR051933">
    <property type="entry name" value="Resuscitation_pf_RpfB"/>
</dbReference>
<comment type="caution">
    <text evidence="6">The sequence shown here is derived from an EMBL/GenBank/DDBJ whole genome shotgun (WGS) entry which is preliminary data.</text>
</comment>
<dbReference type="PROSITE" id="PS51109">
    <property type="entry name" value="G5"/>
    <property type="match status" value="1"/>
</dbReference>
<proteinExistence type="inferred from homology"/>
<dbReference type="eggNOG" id="COG3583">
    <property type="taxonomic scope" value="Bacteria"/>
</dbReference>
<evidence type="ECO:0000256" key="3">
    <source>
        <dbReference type="ARBA" id="ARBA00022801"/>
    </source>
</evidence>
<evidence type="ECO:0000256" key="1">
    <source>
        <dbReference type="ARBA" id="ARBA00010830"/>
    </source>
</evidence>
<feature type="compositionally biased region" description="Basic residues" evidence="4">
    <location>
        <begin position="150"/>
        <end position="161"/>
    </location>
</feature>
<dbReference type="InterPro" id="IPR023346">
    <property type="entry name" value="Lysozyme-like_dom_sf"/>
</dbReference>
<dbReference type="Gene3D" id="2.20.230.10">
    <property type="entry name" value="Resuscitation-promoting factor rpfb"/>
    <property type="match status" value="1"/>
</dbReference>
<sequence>MSHPQGSPHAARRGAAEPPPYGPYAPHGDHGQSEPYGPHGGLGGHGLGSRPGQGSPGTYAGYEAYVPRQTSAPPGTAAPPPAATVLTGVVHPSYEGHPYEGYAPAVAVPSEEDGPEDTPRSGPFSALDDEPDGEPPDDLHGEAPPPGRAGARRAGRRKRAARAAPRQGGDPLRRLLPQALVVAFLAGGTSAFVAGDKSVQLSVDGTPRTLHTFADDVEELLADEGMAVGEHDIVAPGRHHDLASGDRVIVRYGRPVTLTLDGERRQVWTTARTVDGALRQLGVRAEGAYLSASRSAPIGRHGLDLDVRTERTLTFMADGRTRTIRTNAATVREALEQAGITLNGEDTTSVDPDSFPRDGQTVSIMRITGGREVREVPIDFTTERHDDPHLAKGTEVVAQRGEKGVERITYALRTVNGVRQKPRKLSSEIVREPRTQIIKVGTKKMPSTVQGAEGLNWHGLAQCEAGGRPDAVDPSGTYGGLYQFDVGTWQSLGGSGRPQDASAEEQTLRAKKLYVRRGASPWPVCGRKLHG</sequence>
<evidence type="ECO:0000256" key="2">
    <source>
        <dbReference type="ARBA" id="ARBA00022729"/>
    </source>
</evidence>
<protein>
    <recommendedName>
        <fullName evidence="5">G5 domain-containing protein</fullName>
    </recommendedName>
</protein>
<dbReference type="Gene3D" id="1.10.530.10">
    <property type="match status" value="1"/>
</dbReference>
<feature type="compositionally biased region" description="Acidic residues" evidence="4">
    <location>
        <begin position="127"/>
        <end position="136"/>
    </location>
</feature>
<comment type="similarity">
    <text evidence="1">Belongs to the transglycosylase family. Rpf subfamily.</text>
</comment>
<dbReference type="SUPFAM" id="SSF53955">
    <property type="entry name" value="Lysozyme-like"/>
    <property type="match status" value="1"/>
</dbReference>
<dbReference type="EMBL" id="AORZ01000144">
    <property type="protein sequence ID" value="EME97097.1"/>
    <property type="molecule type" value="Genomic_DNA"/>
</dbReference>
<dbReference type="PANTHER" id="PTHR39160:SF4">
    <property type="entry name" value="RESUSCITATION-PROMOTING FACTOR RPFB"/>
    <property type="match status" value="1"/>
</dbReference>
<evidence type="ECO:0000313" key="7">
    <source>
        <dbReference type="Proteomes" id="UP000011740"/>
    </source>
</evidence>
<keyword evidence="2" id="KW-0732">Signal</keyword>